<evidence type="ECO:0000313" key="1">
    <source>
        <dbReference type="EMBL" id="HHJ65014.1"/>
    </source>
</evidence>
<sequence length="224" mass="26018">MGFYLLPWSRKQSSVSTLSADLREVWSGHTFAELNPLRERLIEHFGLTTSPLAPAWRRYSGRFWEELSVWALPGRVREEIERRGILFSPLFGLLSAGDPVPRYSLRWEDGCGGVSLRSLWKLALRPVLCDLFDSTVLYDFLSSRDHRLLFVPQNTLRVSFLFYKGDRRVLNDLPHRAYTLRFLVERSLDIHSLDRINFLDYSVSEVRERGRELVVVLRGGGAYL</sequence>
<comment type="caution">
    <text evidence="1">The sequence shown here is derived from an EMBL/GenBank/DDBJ whole genome shotgun (WGS) entry which is preliminary data.</text>
</comment>
<gene>
    <name evidence="1" type="primary">yaaA</name>
    <name evidence="1" type="ORF">ENJ61_08950</name>
</gene>
<dbReference type="InterPro" id="IPR005583">
    <property type="entry name" value="YaaA"/>
</dbReference>
<accession>A0A7C5Q3A8</accession>
<dbReference type="Proteomes" id="UP000885792">
    <property type="component" value="Unassembled WGS sequence"/>
</dbReference>
<protein>
    <submittedName>
        <fullName evidence="1">Peroxide stress protein YaaA</fullName>
    </submittedName>
</protein>
<dbReference type="EMBL" id="DRNB01000336">
    <property type="protein sequence ID" value="HHJ65014.1"/>
    <property type="molecule type" value="Genomic_DNA"/>
</dbReference>
<dbReference type="AlphaFoldDB" id="A0A7C5Q3A8"/>
<reference evidence="1" key="1">
    <citation type="journal article" date="2020" name="mSystems">
        <title>Genome- and Community-Level Interaction Insights into Carbon Utilization and Element Cycling Functions of Hydrothermarchaeota in Hydrothermal Sediment.</title>
        <authorList>
            <person name="Zhou Z."/>
            <person name="Liu Y."/>
            <person name="Xu W."/>
            <person name="Pan J."/>
            <person name="Luo Z.H."/>
            <person name="Li M."/>
        </authorList>
    </citation>
    <scope>NUCLEOTIDE SEQUENCE [LARGE SCALE GENOMIC DNA]</scope>
    <source>
        <strain evidence="1">HyVt-501</strain>
    </source>
</reference>
<proteinExistence type="predicted"/>
<dbReference type="Pfam" id="PF03883">
    <property type="entry name" value="H2O2_YaaD"/>
    <property type="match status" value="1"/>
</dbReference>
<name>A0A7C5Q3A8_AQUAO</name>
<organism evidence="1">
    <name type="scientific">Aquifex aeolicus</name>
    <dbReference type="NCBI Taxonomy" id="63363"/>
    <lineage>
        <taxon>Bacteria</taxon>
        <taxon>Pseudomonadati</taxon>
        <taxon>Aquificota</taxon>
        <taxon>Aquificia</taxon>
        <taxon>Aquificales</taxon>
        <taxon>Aquificaceae</taxon>
        <taxon>Aquifex</taxon>
    </lineage>
</organism>